<dbReference type="SMART" id="SM00595">
    <property type="entry name" value="MADF"/>
    <property type="match status" value="1"/>
</dbReference>
<name>A0A921ZWB7_MANSE</name>
<dbReference type="Pfam" id="PF10545">
    <property type="entry name" value="MADF_DNA_bdg"/>
    <property type="match status" value="1"/>
</dbReference>
<gene>
    <name evidence="3" type="ORF">O3G_MSEX014736</name>
</gene>
<evidence type="ECO:0000313" key="4">
    <source>
        <dbReference type="Proteomes" id="UP000791440"/>
    </source>
</evidence>
<dbReference type="Proteomes" id="UP000791440">
    <property type="component" value="Unassembled WGS sequence"/>
</dbReference>
<dbReference type="InterPro" id="IPR039353">
    <property type="entry name" value="TF_Adf1"/>
</dbReference>
<dbReference type="EMBL" id="JH669259">
    <property type="protein sequence ID" value="KAG6464799.1"/>
    <property type="molecule type" value="Genomic_DNA"/>
</dbReference>
<keyword evidence="4" id="KW-1185">Reference proteome</keyword>
<dbReference type="PANTHER" id="PTHR12243:SF67">
    <property type="entry name" value="COREPRESSOR OF PANGOLIN, ISOFORM A-RELATED"/>
    <property type="match status" value="1"/>
</dbReference>
<evidence type="ECO:0000259" key="2">
    <source>
        <dbReference type="PROSITE" id="PS51029"/>
    </source>
</evidence>
<proteinExistence type="predicted"/>
<dbReference type="InterPro" id="IPR006578">
    <property type="entry name" value="MADF-dom"/>
</dbReference>
<dbReference type="GO" id="GO:0006357">
    <property type="term" value="P:regulation of transcription by RNA polymerase II"/>
    <property type="evidence" value="ECO:0007669"/>
    <property type="project" value="TreeGrafter"/>
</dbReference>
<feature type="region of interest" description="Disordered" evidence="1">
    <location>
        <begin position="129"/>
        <end position="179"/>
    </location>
</feature>
<dbReference type="PANTHER" id="PTHR12243">
    <property type="entry name" value="MADF DOMAIN TRANSCRIPTION FACTOR"/>
    <property type="match status" value="1"/>
</dbReference>
<accession>A0A921ZWB7</accession>
<evidence type="ECO:0000313" key="3">
    <source>
        <dbReference type="EMBL" id="KAG6464799.1"/>
    </source>
</evidence>
<reference evidence="3" key="2">
    <citation type="submission" date="2020-12" db="EMBL/GenBank/DDBJ databases">
        <authorList>
            <person name="Kanost M."/>
        </authorList>
    </citation>
    <scope>NUCLEOTIDE SEQUENCE</scope>
</reference>
<dbReference type="AlphaFoldDB" id="A0A921ZWB7"/>
<evidence type="ECO:0000256" key="1">
    <source>
        <dbReference type="SAM" id="MobiDB-lite"/>
    </source>
</evidence>
<sequence>MPAGRHDEACIVYTKMFRERIDLKLIKLVKANSVLYDYNNPKYMDFNSREVAWQRIGDELKRAAVDCKVRWINIRDVHRRICRKRIAQPNNRSKPYKYEKEMAFMKAFYKDVPAPTTEEDKTYEQWDDGAVESDTSEKSEEPVKKPVVKRRRTKRTLERPFEEEEKQPSTSFNETQSEFDASDPVDAFLLSIGASLRTFSPYHLNLAKTKIFSVVQEHDLQQIMEKQSGDVGVNVKVAPTETLYLNE</sequence>
<protein>
    <recommendedName>
        <fullName evidence="2">MADF domain-containing protein</fullName>
    </recommendedName>
</protein>
<dbReference type="GO" id="GO:0005634">
    <property type="term" value="C:nucleus"/>
    <property type="evidence" value="ECO:0007669"/>
    <property type="project" value="TreeGrafter"/>
</dbReference>
<reference evidence="3" key="1">
    <citation type="journal article" date="2016" name="Insect Biochem. Mol. Biol.">
        <title>Multifaceted biological insights from a draft genome sequence of the tobacco hornworm moth, Manduca sexta.</title>
        <authorList>
            <person name="Kanost M.R."/>
            <person name="Arrese E.L."/>
            <person name="Cao X."/>
            <person name="Chen Y.R."/>
            <person name="Chellapilla S."/>
            <person name="Goldsmith M.R."/>
            <person name="Grosse-Wilde E."/>
            <person name="Heckel D.G."/>
            <person name="Herndon N."/>
            <person name="Jiang H."/>
            <person name="Papanicolaou A."/>
            <person name="Qu J."/>
            <person name="Soulages J.L."/>
            <person name="Vogel H."/>
            <person name="Walters J."/>
            <person name="Waterhouse R.M."/>
            <person name="Ahn S.J."/>
            <person name="Almeida F.C."/>
            <person name="An C."/>
            <person name="Aqrawi P."/>
            <person name="Bretschneider A."/>
            <person name="Bryant W.B."/>
            <person name="Bucks S."/>
            <person name="Chao H."/>
            <person name="Chevignon G."/>
            <person name="Christen J.M."/>
            <person name="Clarke D.F."/>
            <person name="Dittmer N.T."/>
            <person name="Ferguson L.C.F."/>
            <person name="Garavelou S."/>
            <person name="Gordon K.H.J."/>
            <person name="Gunaratna R.T."/>
            <person name="Han Y."/>
            <person name="Hauser F."/>
            <person name="He Y."/>
            <person name="Heidel-Fischer H."/>
            <person name="Hirsh A."/>
            <person name="Hu Y."/>
            <person name="Jiang H."/>
            <person name="Kalra D."/>
            <person name="Klinner C."/>
            <person name="Konig C."/>
            <person name="Kovar C."/>
            <person name="Kroll A.R."/>
            <person name="Kuwar S.S."/>
            <person name="Lee S.L."/>
            <person name="Lehman R."/>
            <person name="Li K."/>
            <person name="Li Z."/>
            <person name="Liang H."/>
            <person name="Lovelace S."/>
            <person name="Lu Z."/>
            <person name="Mansfield J.H."/>
            <person name="McCulloch K.J."/>
            <person name="Mathew T."/>
            <person name="Morton B."/>
            <person name="Muzny D.M."/>
            <person name="Neunemann D."/>
            <person name="Ongeri F."/>
            <person name="Pauchet Y."/>
            <person name="Pu L.L."/>
            <person name="Pyrousis I."/>
            <person name="Rao X.J."/>
            <person name="Redding A."/>
            <person name="Roesel C."/>
            <person name="Sanchez-Gracia A."/>
            <person name="Schaack S."/>
            <person name="Shukla A."/>
            <person name="Tetreau G."/>
            <person name="Wang Y."/>
            <person name="Xiong G.H."/>
            <person name="Traut W."/>
            <person name="Walsh T.K."/>
            <person name="Worley K.C."/>
            <person name="Wu D."/>
            <person name="Wu W."/>
            <person name="Wu Y.Q."/>
            <person name="Zhang X."/>
            <person name="Zou Z."/>
            <person name="Zucker H."/>
            <person name="Briscoe A.D."/>
            <person name="Burmester T."/>
            <person name="Clem R.J."/>
            <person name="Feyereisen R."/>
            <person name="Grimmelikhuijzen C.J.P."/>
            <person name="Hamodrakas S.J."/>
            <person name="Hansson B.S."/>
            <person name="Huguet E."/>
            <person name="Jermiin L.S."/>
            <person name="Lan Q."/>
            <person name="Lehman H.K."/>
            <person name="Lorenzen M."/>
            <person name="Merzendorfer H."/>
            <person name="Michalopoulos I."/>
            <person name="Morton D.B."/>
            <person name="Muthukrishnan S."/>
            <person name="Oakeshott J.G."/>
            <person name="Palmer W."/>
            <person name="Park Y."/>
            <person name="Passarelli A.L."/>
            <person name="Rozas J."/>
            <person name="Schwartz L.M."/>
            <person name="Smith W."/>
            <person name="Southgate A."/>
            <person name="Vilcinskas A."/>
            <person name="Vogt R."/>
            <person name="Wang P."/>
            <person name="Werren J."/>
            <person name="Yu X.Q."/>
            <person name="Zhou J.J."/>
            <person name="Brown S.J."/>
            <person name="Scherer S.E."/>
            <person name="Richards S."/>
            <person name="Blissard G.W."/>
        </authorList>
    </citation>
    <scope>NUCLEOTIDE SEQUENCE</scope>
</reference>
<feature type="compositionally biased region" description="Basic and acidic residues" evidence="1">
    <location>
        <begin position="135"/>
        <end position="144"/>
    </location>
</feature>
<feature type="domain" description="MADF" evidence="2">
    <location>
        <begin position="24"/>
        <end position="110"/>
    </location>
</feature>
<dbReference type="OrthoDB" id="10262320at2759"/>
<organism evidence="3 4">
    <name type="scientific">Manduca sexta</name>
    <name type="common">Tobacco hawkmoth</name>
    <name type="synonym">Tobacco hornworm</name>
    <dbReference type="NCBI Taxonomy" id="7130"/>
    <lineage>
        <taxon>Eukaryota</taxon>
        <taxon>Metazoa</taxon>
        <taxon>Ecdysozoa</taxon>
        <taxon>Arthropoda</taxon>
        <taxon>Hexapoda</taxon>
        <taxon>Insecta</taxon>
        <taxon>Pterygota</taxon>
        <taxon>Neoptera</taxon>
        <taxon>Endopterygota</taxon>
        <taxon>Lepidoptera</taxon>
        <taxon>Glossata</taxon>
        <taxon>Ditrysia</taxon>
        <taxon>Bombycoidea</taxon>
        <taxon>Sphingidae</taxon>
        <taxon>Sphinginae</taxon>
        <taxon>Sphingini</taxon>
        <taxon>Manduca</taxon>
    </lineage>
</organism>
<feature type="compositionally biased region" description="Polar residues" evidence="1">
    <location>
        <begin position="168"/>
        <end position="179"/>
    </location>
</feature>
<dbReference type="PROSITE" id="PS51029">
    <property type="entry name" value="MADF"/>
    <property type="match status" value="1"/>
</dbReference>
<comment type="caution">
    <text evidence="3">The sequence shown here is derived from an EMBL/GenBank/DDBJ whole genome shotgun (WGS) entry which is preliminary data.</text>
</comment>
<dbReference type="GO" id="GO:0005667">
    <property type="term" value="C:transcription regulator complex"/>
    <property type="evidence" value="ECO:0007669"/>
    <property type="project" value="TreeGrafter"/>
</dbReference>